<dbReference type="KEGG" id="ccro:CMC5_032880"/>
<proteinExistence type="predicted"/>
<keyword evidence="3" id="KW-1185">Reference proteome</keyword>
<evidence type="ECO:0000313" key="2">
    <source>
        <dbReference type="EMBL" id="AKT39141.1"/>
    </source>
</evidence>
<evidence type="ECO:0000259" key="1">
    <source>
        <dbReference type="Pfam" id="PF12728"/>
    </source>
</evidence>
<gene>
    <name evidence="2" type="ORF">CMC5_032880</name>
</gene>
<dbReference type="AlphaFoldDB" id="A0A0K1EE50"/>
<dbReference type="Pfam" id="PF12728">
    <property type="entry name" value="HTH_17"/>
    <property type="match status" value="1"/>
</dbReference>
<dbReference type="EMBL" id="CP012159">
    <property type="protein sequence ID" value="AKT39141.1"/>
    <property type="molecule type" value="Genomic_DNA"/>
</dbReference>
<evidence type="ECO:0000313" key="3">
    <source>
        <dbReference type="Proteomes" id="UP000067626"/>
    </source>
</evidence>
<dbReference type="PATRIC" id="fig|52.7.peg.3613"/>
<organism evidence="2 3">
    <name type="scientific">Chondromyces crocatus</name>
    <dbReference type="NCBI Taxonomy" id="52"/>
    <lineage>
        <taxon>Bacteria</taxon>
        <taxon>Pseudomonadati</taxon>
        <taxon>Myxococcota</taxon>
        <taxon>Polyangia</taxon>
        <taxon>Polyangiales</taxon>
        <taxon>Polyangiaceae</taxon>
        <taxon>Chondromyces</taxon>
    </lineage>
</organism>
<dbReference type="Proteomes" id="UP000067626">
    <property type="component" value="Chromosome"/>
</dbReference>
<dbReference type="InterPro" id="IPR041657">
    <property type="entry name" value="HTH_17"/>
</dbReference>
<sequence length="268" mass="29611">MKTQYTLLSGETVEFIAPAGELGAFMRRVIAATKDPAVTDAELTELVHGPENPLLDATVVPGKVVATSETYRDPMFHVMLDCIARKRMPPGTSVATARARFTLTVPETATQLGISESAVRQAIYSGRLRAHKEGGTYYLDPISVGSYRVSRRGPRRRDAGGRSFPGGILEARIGSAPDASFRVKHTREEFEVEEKHGAEWVGTIPGGWHRIGVLGTSKERARFWEIEPAEGESVLHFEGFYLRGGFRILETVSVSARAREAFRHFRPK</sequence>
<feature type="domain" description="Helix-turn-helix" evidence="1">
    <location>
        <begin position="103"/>
        <end position="139"/>
    </location>
</feature>
<dbReference type="OrthoDB" id="5495661at2"/>
<dbReference type="RefSeq" id="WP_050431276.1">
    <property type="nucleotide sequence ID" value="NZ_CP012159.1"/>
</dbReference>
<name>A0A0K1EE50_CHOCO</name>
<reference evidence="2 3" key="1">
    <citation type="submission" date="2015-07" db="EMBL/GenBank/DDBJ databases">
        <title>Genome analysis of myxobacterium Chondromyces crocatus Cm c5 reveals a high potential for natural compound synthesis and the genetic basis for the loss of fruiting body formation.</title>
        <authorList>
            <person name="Zaburannyi N."/>
            <person name="Bunk B."/>
            <person name="Maier J."/>
            <person name="Overmann J."/>
            <person name="Mueller R."/>
        </authorList>
    </citation>
    <scope>NUCLEOTIDE SEQUENCE [LARGE SCALE GENOMIC DNA]</scope>
    <source>
        <strain evidence="2 3">Cm c5</strain>
    </source>
</reference>
<accession>A0A0K1EE50</accession>
<protein>
    <recommendedName>
        <fullName evidence="1">Helix-turn-helix domain-containing protein</fullName>
    </recommendedName>
</protein>